<evidence type="ECO:0000256" key="1">
    <source>
        <dbReference type="ARBA" id="ARBA00006817"/>
    </source>
</evidence>
<dbReference type="Gene3D" id="3.30.530.20">
    <property type="match status" value="1"/>
</dbReference>
<accession>A0A1H3UEU4</accession>
<comment type="similarity">
    <text evidence="1">Belongs to the AHA1 family.</text>
</comment>
<sequence>MSDVETTVQVHRVYIKATPDAIWDAITKPEWTARYGHRGLNEYDLRPGGAFVGRANEGMKAMGAPEVAVDGEVVEVDPPRKLVQTFRILMDPSIAAEGFTRLTYEIAEGVNGVCTLTVVHDVSGAPGMAALMRGDLEAMGAGGGWPWALSGLKTLLETGKEMES</sequence>
<dbReference type="CDD" id="cd08893">
    <property type="entry name" value="SRPBCC_CalC_Aha1-like_GntR-HTH"/>
    <property type="match status" value="1"/>
</dbReference>
<dbReference type="InterPro" id="IPR013538">
    <property type="entry name" value="ASHA1/2-like_C"/>
</dbReference>
<dbReference type="RefSeq" id="WP_090801716.1">
    <property type="nucleotide sequence ID" value="NZ_BOND01000005.1"/>
</dbReference>
<dbReference type="AlphaFoldDB" id="A0A1H3UEU4"/>
<dbReference type="Proteomes" id="UP000199632">
    <property type="component" value="Unassembled WGS sequence"/>
</dbReference>
<organism evidence="3 4">
    <name type="scientific">Asanoa ishikariensis</name>
    <dbReference type="NCBI Taxonomy" id="137265"/>
    <lineage>
        <taxon>Bacteria</taxon>
        <taxon>Bacillati</taxon>
        <taxon>Actinomycetota</taxon>
        <taxon>Actinomycetes</taxon>
        <taxon>Micromonosporales</taxon>
        <taxon>Micromonosporaceae</taxon>
        <taxon>Asanoa</taxon>
    </lineage>
</organism>
<feature type="domain" description="Activator of Hsp90 ATPase homologue 1/2-like C-terminal" evidence="2">
    <location>
        <begin position="16"/>
        <end position="157"/>
    </location>
</feature>
<evidence type="ECO:0000313" key="3">
    <source>
        <dbReference type="EMBL" id="SDZ60571.1"/>
    </source>
</evidence>
<dbReference type="EMBL" id="FNQB01000004">
    <property type="protein sequence ID" value="SDZ60571.1"/>
    <property type="molecule type" value="Genomic_DNA"/>
</dbReference>
<dbReference type="Pfam" id="PF08327">
    <property type="entry name" value="AHSA1"/>
    <property type="match status" value="1"/>
</dbReference>
<dbReference type="SUPFAM" id="SSF55961">
    <property type="entry name" value="Bet v1-like"/>
    <property type="match status" value="1"/>
</dbReference>
<proteinExistence type="inferred from homology"/>
<gene>
    <name evidence="3" type="ORF">SAMN05421684_7068</name>
</gene>
<protein>
    <submittedName>
        <fullName evidence="3">Uncharacterized conserved protein YndB, AHSA1/START domain</fullName>
    </submittedName>
</protein>
<dbReference type="OrthoDB" id="9815653at2"/>
<evidence type="ECO:0000259" key="2">
    <source>
        <dbReference type="Pfam" id="PF08327"/>
    </source>
</evidence>
<evidence type="ECO:0000313" key="4">
    <source>
        <dbReference type="Proteomes" id="UP000199632"/>
    </source>
</evidence>
<dbReference type="STRING" id="137265.SAMN05421684_7068"/>
<keyword evidence="4" id="KW-1185">Reference proteome</keyword>
<dbReference type="InterPro" id="IPR023393">
    <property type="entry name" value="START-like_dom_sf"/>
</dbReference>
<name>A0A1H3UEU4_9ACTN</name>
<reference evidence="4" key="1">
    <citation type="submission" date="2016-10" db="EMBL/GenBank/DDBJ databases">
        <authorList>
            <person name="Varghese N."/>
            <person name="Submissions S."/>
        </authorList>
    </citation>
    <scope>NUCLEOTIDE SEQUENCE [LARGE SCALE GENOMIC DNA]</scope>
    <source>
        <strain evidence="4">DSM 44718</strain>
    </source>
</reference>